<gene>
    <name evidence="9" type="ORF">Acr_24g0013400</name>
</gene>
<evidence type="ECO:0000256" key="7">
    <source>
        <dbReference type="ARBA" id="ARBA00023136"/>
    </source>
</evidence>
<feature type="region of interest" description="Disordered" evidence="8">
    <location>
        <begin position="1"/>
        <end position="20"/>
    </location>
</feature>
<dbReference type="InterPro" id="IPR000136">
    <property type="entry name" value="Oleosin"/>
</dbReference>
<evidence type="ECO:0000256" key="6">
    <source>
        <dbReference type="ARBA" id="ARBA00022989"/>
    </source>
</evidence>
<dbReference type="GO" id="GO:0016020">
    <property type="term" value="C:membrane"/>
    <property type="evidence" value="ECO:0007669"/>
    <property type="project" value="UniProtKB-SubCell"/>
</dbReference>
<dbReference type="Pfam" id="PF01277">
    <property type="entry name" value="Oleosin"/>
    <property type="match status" value="1"/>
</dbReference>
<evidence type="ECO:0000256" key="5">
    <source>
        <dbReference type="ARBA" id="ARBA00022692"/>
    </source>
</evidence>
<dbReference type="GO" id="GO:0048608">
    <property type="term" value="P:reproductive structure development"/>
    <property type="evidence" value="ECO:0007669"/>
    <property type="project" value="UniProtKB-ARBA"/>
</dbReference>
<dbReference type="AlphaFoldDB" id="A0A7J0GWC6"/>
<comment type="similarity">
    <text evidence="3">Belongs to the oleosin family.</text>
</comment>
<dbReference type="EMBL" id="BJWL01000024">
    <property type="protein sequence ID" value="GFZ15150.1"/>
    <property type="molecule type" value="Genomic_DNA"/>
</dbReference>
<proteinExistence type="inferred from homology"/>
<feature type="region of interest" description="Disordered" evidence="8">
    <location>
        <begin position="81"/>
        <end position="102"/>
    </location>
</feature>
<comment type="subcellular location">
    <subcellularLocation>
        <location evidence="2">Lipid droplet</location>
    </subcellularLocation>
    <subcellularLocation>
        <location evidence="1">Membrane</location>
        <topology evidence="1">Multi-pass membrane protein</topology>
    </subcellularLocation>
</comment>
<keyword evidence="10" id="KW-1185">Reference proteome</keyword>
<name>A0A7J0GWC6_9ERIC</name>
<dbReference type="OrthoDB" id="690239at2759"/>
<keyword evidence="7" id="KW-0472">Membrane</keyword>
<evidence type="ECO:0000256" key="8">
    <source>
        <dbReference type="SAM" id="MobiDB-lite"/>
    </source>
</evidence>
<feature type="compositionally biased region" description="Polar residues" evidence="8">
    <location>
        <begin position="91"/>
        <end position="102"/>
    </location>
</feature>
<evidence type="ECO:0000256" key="3">
    <source>
        <dbReference type="ARBA" id="ARBA00010858"/>
    </source>
</evidence>
<dbReference type="Proteomes" id="UP000585474">
    <property type="component" value="Unassembled WGS sequence"/>
</dbReference>
<keyword evidence="6" id="KW-1133">Transmembrane helix</keyword>
<evidence type="ECO:0000256" key="1">
    <source>
        <dbReference type="ARBA" id="ARBA00004141"/>
    </source>
</evidence>
<organism evidence="9 10">
    <name type="scientific">Actinidia rufa</name>
    <dbReference type="NCBI Taxonomy" id="165716"/>
    <lineage>
        <taxon>Eukaryota</taxon>
        <taxon>Viridiplantae</taxon>
        <taxon>Streptophyta</taxon>
        <taxon>Embryophyta</taxon>
        <taxon>Tracheophyta</taxon>
        <taxon>Spermatophyta</taxon>
        <taxon>Magnoliopsida</taxon>
        <taxon>eudicotyledons</taxon>
        <taxon>Gunneridae</taxon>
        <taxon>Pentapetalae</taxon>
        <taxon>asterids</taxon>
        <taxon>Ericales</taxon>
        <taxon>Actinidiaceae</taxon>
        <taxon>Actinidia</taxon>
    </lineage>
</organism>
<dbReference type="GO" id="GO:0009791">
    <property type="term" value="P:post-embryonic development"/>
    <property type="evidence" value="ECO:0007669"/>
    <property type="project" value="UniProtKB-ARBA"/>
</dbReference>
<reference evidence="9 10" key="1">
    <citation type="submission" date="2019-07" db="EMBL/GenBank/DDBJ databases">
        <title>De Novo Assembly of kiwifruit Actinidia rufa.</title>
        <authorList>
            <person name="Sugita-Konishi S."/>
            <person name="Sato K."/>
            <person name="Mori E."/>
            <person name="Abe Y."/>
            <person name="Kisaki G."/>
            <person name="Hamano K."/>
            <person name="Suezawa K."/>
            <person name="Otani M."/>
            <person name="Fukuda T."/>
            <person name="Manabe T."/>
            <person name="Gomi K."/>
            <person name="Tabuchi M."/>
            <person name="Akimitsu K."/>
            <person name="Kataoka I."/>
        </authorList>
    </citation>
    <scope>NUCLEOTIDE SEQUENCE [LARGE SCALE GENOMIC DNA]</scope>
    <source>
        <strain evidence="10">cv. Fuchu</strain>
    </source>
</reference>
<protein>
    <submittedName>
        <fullName evidence="9">Uncharacterized protein</fullName>
    </submittedName>
</protein>
<keyword evidence="5" id="KW-0812">Transmembrane</keyword>
<evidence type="ECO:0000256" key="2">
    <source>
        <dbReference type="ARBA" id="ARBA00004502"/>
    </source>
</evidence>
<evidence type="ECO:0000313" key="10">
    <source>
        <dbReference type="Proteomes" id="UP000585474"/>
    </source>
</evidence>
<dbReference type="GO" id="GO:0012511">
    <property type="term" value="C:monolayer-surrounded lipid storage body"/>
    <property type="evidence" value="ECO:0007669"/>
    <property type="project" value="InterPro"/>
</dbReference>
<keyword evidence="4" id="KW-0551">Lipid droplet</keyword>
<sequence>MADHPPRQQPSHQRSHQVVKAATAVTAGGSLLVLSGLNPRQYGDRSDHSHAFAGDIQYVTGKHPPGADQLDQARQKLASKAREMRDKAEQFGQQHIRGSQAS</sequence>
<evidence type="ECO:0000313" key="9">
    <source>
        <dbReference type="EMBL" id="GFZ15150.1"/>
    </source>
</evidence>
<evidence type="ECO:0000256" key="4">
    <source>
        <dbReference type="ARBA" id="ARBA00022677"/>
    </source>
</evidence>
<accession>A0A7J0GWC6</accession>
<comment type="caution">
    <text evidence="9">The sequence shown here is derived from an EMBL/GenBank/DDBJ whole genome shotgun (WGS) entry which is preliminary data.</text>
</comment>